<evidence type="ECO:0000256" key="2">
    <source>
        <dbReference type="SAM" id="MobiDB-lite"/>
    </source>
</evidence>
<name>A0A6C0JPB1_9ZZZZ</name>
<sequence length="2158" mass="253770">MLNFNLINNCQENIEFLSSKNYISDDKLNLNIFDSENYYRDVGYYYEKHIFENLVNYGFKLPNNIFKPIIYNNNLFINKFIYLTKHYVENPNNDYYLKIVSIASEMDLVNKNVCDINVSYFIINEYNKYFFALETIRNIYFYISTDNFNNNIFKIPITYILDENNNTIIKNTHFYNEIEFTYTRVNDNYINLDILNKDKFNKNILEFLKPLLTYHCYLINKDNNFKSVLPYSDDIKNYARNISKLYDLKRFTSIYNIINSFDKYNNDNYYVQKFKNNYFSIIAKKYEENYTLSSVNLNIPEDYIYTTTQNNIPIDIVLPNTEPSYYTNSTYEITEKPVLEIQETKDNDKEEDDVEYEDIDDIITSEPVNEKYWWEYLFTNIFMKNVGIIIISVIVILTFSTIISHYNNSNGQNDNNYYANIFILFGIMITVLILFGYNIYYYHKNVNKIDEIVEKFNNFNRGELSIIDALLKTPDSRDFLKNINYFNTKDLDLEHFKILFNRISNSNIDISSINPEGTLEFRLKNTDDYRTTSLISHQIETLSLTDVIYKTALEKLKELLKDLNNKEVYETQERNVLIEAERRLAESYHQNEVIKLEIENKKKDYDTAKKNTDKLVKMSEDVDKKYKKENKNLKELKEEFEAIKKSSDTLSTFAISTQNSLQKMESLINTRNVEGFTDYQKPTDIDLNDIDYSSFDFDTFLQDLKEQLAKDHYDDFDMSAFANIFTTNADGTFENIPLDTALSRFLQKRLIDSKEYIHISKQEIDSLIESLGLSNILQSGTDLYNTVVAAADISESIIKDVNLNVASIEVSELLKKVKESQSLASLLRIFAAIELAKKDKYTSAIKYQEQLTESAFKESTFYRKLALDAVDRLSLHRELLNEQNKNKEMEETNTETIINDIRSIKENLSKKEKETIDAKELAKETLESIKKMEKDIIDNDIYNNENMLKKEVIELLNFSIYTNKDVDTIIKSKYENLRKQYESESEIERILEIIRQKKQNYIIKFREQLEELNKIKEINIRLNDYTTKVYTYDAIIISEKQKHKIDKESRSVKIKELESGLIVNIDAEKRILDKIINLQNNLKYLIKEKTKDETKLFNIENIKNTLKDSLNYNEINIQSIENEGNTNLEKINLLLSKIEQSLSGLYIEYENVKDKRHNDNFDRIDLVHIQYKKELEYVETIRNLELERDKASLNENYERKELVKSKLELSKINNDILNKRIEVLWLYNKITILKEKDLEYTNSSLNITYKFIEDINVESIDINNNYKKNIEIINFNQIDLNKIAEMKTNEIAIKNNLIQKYSDNDVYVQKLQNEISELKKKKDTERILENQISIARDELEKILNKKIIFELALIKGHIDYNIIKIIKLTKEIINLFIEIDSLNYKKYIEKLIINQDKIKLQVIYNEKYRLIKMKEQMETELKYKLITLKKYDNIKQDDQYKDDLQKLKEDTIKDKDNLRNDIKLIDENIKKIYKYETDYKNKIEKAEKDYLKKIELYEYNIMLKKDTNTKNIRNLGKIMILFNKLNDEYIESREKLDKYDITMPKIALTPIIIPNKIRQNIELILSDNPMKYEINDDEFSNQIDNLLLTLLDGNDSEFVNSGVDIKFIVILDLDYDTDYGNKDQFQQETFKTNLTKELSEAIEISKTIFDVLEVSKGSIKVIYKINANNILDSDINPITLVENLISQSNDPNSKLREGTYGNKITMIEIIRDDVLTKIDSPSYNIALPSYLASTDSFDDIRFMYYNDRTTNYHNLLLHFPFITSVNVGDTTMTDYSKHNRYIYSAISGRGVNKIYKDYIELNNTLLKVDNINIMDMQKYSISFVIKLNSTNNEQFILLSNGTVSQKIHQDDELLTILDSPLQYHNENIFTIGFMNKHKQLYIKKACKNNKYYGINTSDKLKINDGEWVHFIITNNDNKITVYKNLEKVVSFNTVSTPNNDKVCYTNNRIFEKKNLYIGGIKIDLDRYTKEINNLVGYSGGLKDLRIYNKELSHIDIKNIFLINDDITQEPLETPPMIPIQYPTPIGTQTSYLLQEDTVSETVSPYTYQQLLNDEQSEDSSYIPPANTGSSTSSTTNTGSGTDSSSQETCDNTHRHYFTHTHSTSNPKTTISALNMHLDNTSMSTGYEENMQPISNDDLYKKFGNLNTFTMNNLNSLFS</sequence>
<keyword evidence="3" id="KW-0472">Membrane</keyword>
<feature type="transmembrane region" description="Helical" evidence="3">
    <location>
        <begin position="386"/>
        <end position="406"/>
    </location>
</feature>
<keyword evidence="3" id="KW-1133">Transmembrane helix</keyword>
<feature type="compositionally biased region" description="Low complexity" evidence="2">
    <location>
        <begin position="2066"/>
        <end position="2085"/>
    </location>
</feature>
<keyword evidence="3" id="KW-0812">Transmembrane</keyword>
<feature type="coiled-coil region" evidence="1">
    <location>
        <begin position="553"/>
        <end position="646"/>
    </location>
</feature>
<feature type="coiled-coil region" evidence="1">
    <location>
        <begin position="1441"/>
        <end position="1468"/>
    </location>
</feature>
<feature type="coiled-coil region" evidence="1">
    <location>
        <begin position="1308"/>
        <end position="1345"/>
    </location>
</feature>
<dbReference type="Gene3D" id="2.60.120.200">
    <property type="match status" value="1"/>
</dbReference>
<dbReference type="InterPro" id="IPR013320">
    <property type="entry name" value="ConA-like_dom_sf"/>
</dbReference>
<reference evidence="4" key="1">
    <citation type="journal article" date="2020" name="Nature">
        <title>Giant virus diversity and host interactions through global metagenomics.</title>
        <authorList>
            <person name="Schulz F."/>
            <person name="Roux S."/>
            <person name="Paez-Espino D."/>
            <person name="Jungbluth S."/>
            <person name="Walsh D.A."/>
            <person name="Denef V.J."/>
            <person name="McMahon K.D."/>
            <person name="Konstantinidis K.T."/>
            <person name="Eloe-Fadrosh E.A."/>
            <person name="Kyrpides N.C."/>
            <person name="Woyke T."/>
        </authorList>
    </citation>
    <scope>NUCLEOTIDE SEQUENCE</scope>
    <source>
        <strain evidence="4">GVMAG-S-1040241-154</strain>
    </source>
</reference>
<dbReference type="EMBL" id="MN740684">
    <property type="protein sequence ID" value="QHU07409.1"/>
    <property type="molecule type" value="Genomic_DNA"/>
</dbReference>
<dbReference type="SUPFAM" id="SSF49899">
    <property type="entry name" value="Concanavalin A-like lectins/glucanases"/>
    <property type="match status" value="1"/>
</dbReference>
<accession>A0A6C0JPB1</accession>
<feature type="region of interest" description="Disordered" evidence="2">
    <location>
        <begin position="2054"/>
        <end position="2090"/>
    </location>
</feature>
<keyword evidence="1" id="KW-0175">Coiled coil</keyword>
<protein>
    <submittedName>
        <fullName evidence="4">Uncharacterized protein</fullName>
    </submittedName>
</protein>
<evidence type="ECO:0000256" key="3">
    <source>
        <dbReference type="SAM" id="Phobius"/>
    </source>
</evidence>
<feature type="transmembrane region" description="Helical" evidence="3">
    <location>
        <begin position="418"/>
        <end position="440"/>
    </location>
</feature>
<proteinExistence type="predicted"/>
<evidence type="ECO:0000256" key="1">
    <source>
        <dbReference type="SAM" id="Coils"/>
    </source>
</evidence>
<organism evidence="4">
    <name type="scientific">viral metagenome</name>
    <dbReference type="NCBI Taxonomy" id="1070528"/>
    <lineage>
        <taxon>unclassified sequences</taxon>
        <taxon>metagenomes</taxon>
        <taxon>organismal metagenomes</taxon>
    </lineage>
</organism>
<evidence type="ECO:0000313" key="4">
    <source>
        <dbReference type="EMBL" id="QHU07409.1"/>
    </source>
</evidence>